<gene>
    <name evidence="14" type="ORF">G5B46_20255</name>
</gene>
<dbReference type="EC" id="2.7.1.95" evidence="2"/>
<evidence type="ECO:0000256" key="9">
    <source>
        <dbReference type="ARBA" id="ARBA00048925"/>
    </source>
</evidence>
<evidence type="ECO:0000256" key="2">
    <source>
        <dbReference type="ARBA" id="ARBA00012193"/>
    </source>
</evidence>
<dbReference type="GO" id="GO:0046677">
    <property type="term" value="P:response to antibiotic"/>
    <property type="evidence" value="ECO:0007669"/>
    <property type="project" value="UniProtKB-KW"/>
</dbReference>
<dbReference type="EMBL" id="JAAKGT010000012">
    <property type="protein sequence ID" value="NGM51949.1"/>
    <property type="molecule type" value="Genomic_DNA"/>
</dbReference>
<feature type="binding site" evidence="12">
    <location>
        <position position="242"/>
    </location>
    <ligand>
        <name>Mg(2+)</name>
        <dbReference type="ChEBI" id="CHEBI:18420"/>
    </ligand>
</feature>
<dbReference type="CDD" id="cd05150">
    <property type="entry name" value="APH"/>
    <property type="match status" value="1"/>
</dbReference>
<dbReference type="GO" id="GO:0008910">
    <property type="term" value="F:kanamycin kinase activity"/>
    <property type="evidence" value="ECO:0007669"/>
    <property type="project" value="UniProtKB-EC"/>
</dbReference>
<keyword evidence="6 10" id="KW-0418">Kinase</keyword>
<sequence>MVPGPVRSAARPEPGSALRFVRGDLRDRSHDRPDRREAGLSLTADLSALIAGYEAVPASAGEGGASVLRLTAPGRPTLYLKSGAGAVAAEIRAEAQRLAWLAGRAPVPSVLAFVQAAGEARLLTTAVPGVSAHDWLSAHPERGEAPVAELARMLAALHALPAADCPFDAAPAARVEEAARRLAAGLVDTEDFDDERAGADPGRLLEQLRTTLPTRVEAVVAHGDCTLDNILVEDGRPTGFIDVGRLGLADRWQDLALMRRSLSEFGNELADRFLAAYGAAQDQDREGFHLLLDEFF</sequence>
<accession>A0A6G4R2M0</accession>
<dbReference type="PANTHER" id="PTHR21310:SF41">
    <property type="entry name" value="3'-PHOSPHOTRANSFERASE, PUTATIVE-RELATED"/>
    <property type="match status" value="1"/>
</dbReference>
<dbReference type="Pfam" id="PF01636">
    <property type="entry name" value="APH"/>
    <property type="match status" value="1"/>
</dbReference>
<dbReference type="GO" id="GO:0005524">
    <property type="term" value="F:ATP binding"/>
    <property type="evidence" value="ECO:0007669"/>
    <property type="project" value="UniProtKB-KW"/>
</dbReference>
<feature type="domain" description="Aminoglycoside phosphotransferase" evidence="13">
    <location>
        <begin position="57"/>
        <end position="284"/>
    </location>
</feature>
<dbReference type="PIRSF" id="PIRSF000706">
    <property type="entry name" value="Kanamycin_kin"/>
    <property type="match status" value="1"/>
</dbReference>
<comment type="catalytic activity">
    <reaction evidence="9">
        <text>kanamycin A + ATP = kanamycin 3'-phosphate + ADP + H(+)</text>
        <dbReference type="Rhea" id="RHEA:24256"/>
        <dbReference type="ChEBI" id="CHEBI:15378"/>
        <dbReference type="ChEBI" id="CHEBI:30616"/>
        <dbReference type="ChEBI" id="CHEBI:57909"/>
        <dbReference type="ChEBI" id="CHEBI:58214"/>
        <dbReference type="ChEBI" id="CHEBI:456216"/>
        <dbReference type="EC" id="2.7.1.95"/>
    </reaction>
</comment>
<dbReference type="NCBIfam" id="NF033068">
    <property type="entry name" value="APH_3p"/>
    <property type="match status" value="1"/>
</dbReference>
<dbReference type="AlphaFoldDB" id="A0A6G4R2M0"/>
<evidence type="ECO:0000313" key="14">
    <source>
        <dbReference type="EMBL" id="NGM51949.1"/>
    </source>
</evidence>
<evidence type="ECO:0000256" key="3">
    <source>
        <dbReference type="ARBA" id="ARBA00017903"/>
    </source>
</evidence>
<dbReference type="Gene3D" id="3.90.1200.10">
    <property type="match status" value="1"/>
</dbReference>
<feature type="binding site" evidence="12">
    <location>
        <position position="229"/>
    </location>
    <ligand>
        <name>Mg(2+)</name>
        <dbReference type="ChEBI" id="CHEBI:18420"/>
    </ligand>
</feature>
<dbReference type="InterPro" id="IPR051678">
    <property type="entry name" value="AGP_Transferase"/>
</dbReference>
<evidence type="ECO:0000256" key="6">
    <source>
        <dbReference type="ARBA" id="ARBA00022777"/>
    </source>
</evidence>
<keyword evidence="4 10" id="KW-0808">Transferase</keyword>
<evidence type="ECO:0000256" key="1">
    <source>
        <dbReference type="ARBA" id="ARBA00006219"/>
    </source>
</evidence>
<comment type="caution">
    <text evidence="14">The sequence shown here is derived from an EMBL/GenBank/DDBJ whole genome shotgun (WGS) entry which is preliminary data.</text>
</comment>
<evidence type="ECO:0000256" key="7">
    <source>
        <dbReference type="ARBA" id="ARBA00022840"/>
    </source>
</evidence>
<keyword evidence="7 10" id="KW-0067">ATP-binding</keyword>
<organism evidence="14">
    <name type="scientific">Caulobacter sp. 602-2</name>
    <dbReference type="NCBI Taxonomy" id="2710887"/>
    <lineage>
        <taxon>Bacteria</taxon>
        <taxon>Pseudomonadati</taxon>
        <taxon>Pseudomonadota</taxon>
        <taxon>Alphaproteobacteria</taxon>
        <taxon>Caulobacterales</taxon>
        <taxon>Caulobacteraceae</taxon>
        <taxon>Caulobacter</taxon>
    </lineage>
</organism>
<comment type="similarity">
    <text evidence="1 10">Belongs to the aminoglycoside phosphotransferase family.</text>
</comment>
<evidence type="ECO:0000259" key="13">
    <source>
        <dbReference type="Pfam" id="PF01636"/>
    </source>
</evidence>
<proteinExistence type="inferred from homology"/>
<name>A0A6G4R2M0_9CAUL</name>
<dbReference type="InterPro" id="IPR002575">
    <property type="entry name" value="Aminoglycoside_PTrfase"/>
</dbReference>
<keyword evidence="5 10" id="KW-0547">Nucleotide-binding</keyword>
<dbReference type="InterPro" id="IPR024165">
    <property type="entry name" value="Kan/Strep_kinase"/>
</dbReference>
<dbReference type="InterPro" id="IPR011009">
    <property type="entry name" value="Kinase-like_dom_sf"/>
</dbReference>
<evidence type="ECO:0000256" key="5">
    <source>
        <dbReference type="ARBA" id="ARBA00022741"/>
    </source>
</evidence>
<reference evidence="14" key="1">
    <citation type="submission" date="2020-02" db="EMBL/GenBank/DDBJ databases">
        <authorList>
            <person name="Gao J."/>
            <person name="Sun J."/>
        </authorList>
    </citation>
    <scope>NUCLEOTIDE SEQUENCE</scope>
    <source>
        <strain evidence="14">602-2</strain>
    </source>
</reference>
<feature type="active site" description="Proton acceptor" evidence="11">
    <location>
        <position position="224"/>
    </location>
</feature>
<keyword evidence="8 10" id="KW-0046">Antibiotic resistance</keyword>
<protein>
    <recommendedName>
        <fullName evidence="3">Aminoglycoside 3'-phosphotransferase</fullName>
        <ecNumber evidence="2">2.7.1.95</ecNumber>
    </recommendedName>
</protein>
<evidence type="ECO:0000256" key="12">
    <source>
        <dbReference type="PIRSR" id="PIRSR000706-2"/>
    </source>
</evidence>
<evidence type="ECO:0000256" key="10">
    <source>
        <dbReference type="PIRNR" id="PIRNR000706"/>
    </source>
</evidence>
<keyword evidence="12" id="KW-0460">Magnesium</keyword>
<evidence type="ECO:0000256" key="4">
    <source>
        <dbReference type="ARBA" id="ARBA00022679"/>
    </source>
</evidence>
<keyword evidence="12" id="KW-0479">Metal-binding</keyword>
<evidence type="ECO:0000256" key="8">
    <source>
        <dbReference type="ARBA" id="ARBA00023251"/>
    </source>
</evidence>
<evidence type="ECO:0000256" key="11">
    <source>
        <dbReference type="PIRSR" id="PIRSR000706-1"/>
    </source>
</evidence>
<dbReference type="SUPFAM" id="SSF56112">
    <property type="entry name" value="Protein kinase-like (PK-like)"/>
    <property type="match status" value="1"/>
</dbReference>
<dbReference type="PANTHER" id="PTHR21310">
    <property type="entry name" value="AMINOGLYCOSIDE PHOSPHOTRANSFERASE-RELATED-RELATED"/>
    <property type="match status" value="1"/>
</dbReference>
<dbReference type="GO" id="GO:0046872">
    <property type="term" value="F:metal ion binding"/>
    <property type="evidence" value="ECO:0007669"/>
    <property type="project" value="UniProtKB-KW"/>
</dbReference>
<dbReference type="Gene3D" id="3.30.200.20">
    <property type="entry name" value="Phosphorylase Kinase, domain 1"/>
    <property type="match status" value="1"/>
</dbReference>